<dbReference type="Proteomes" id="UP000095751">
    <property type="component" value="Unassembled WGS sequence"/>
</dbReference>
<evidence type="ECO:0000256" key="1">
    <source>
        <dbReference type="ARBA" id="ARBA00044953"/>
    </source>
</evidence>
<protein>
    <recommendedName>
        <fullName evidence="2">Menorin-like domain-containing protein</fullName>
    </recommendedName>
</protein>
<proteinExistence type="inferred from homology"/>
<gene>
    <name evidence="3" type="ORF">FRACYDRAFT_242446</name>
</gene>
<dbReference type="InParanoid" id="A0A1E7F7L4"/>
<accession>A0A1E7F7L4</accession>
<sequence>MKNDGDVADNLALPAQGLPNPKTLRWAHSTCSKDDLEKALFDEDINAIEADIVMGHHHKVEEKYNEKTAKEDEASSSTITNSISTTTEPIMAHPPNSISDLSFEAFIHRCMTKEEHSTTKDCPRQPRQHHYKHLKLDFKDVETIEPALNTLKKSMIIDNDENNSNSNSNSTSTTTSFDKSIFLNADIIKGPGCNTRNQQLAIVDADIFMEKCLAFIDSLINQEEDRKRIIMSLGWKVDCRSFHGYTDLQVKEMKDIIEKYDTMNRTGGVVLAVNARVLAKDPKPFDSILKEYPEMQLLIWTGTGEPHISRSQISIINNHYQSIGCEDQIGFDCQYGSLVYFGMQRTIYWMNKNTSPDEDVGATTMS</sequence>
<dbReference type="Pfam" id="PF10223">
    <property type="entry name" value="Menorin_N"/>
    <property type="match status" value="1"/>
</dbReference>
<dbReference type="AlphaFoldDB" id="A0A1E7F7L4"/>
<name>A0A1E7F7L4_9STRA</name>
<dbReference type="PANTHER" id="PTHR21184:SF6">
    <property type="entry name" value="CONSERVED PLASMA MEMBRANE PROTEIN"/>
    <property type="match status" value="1"/>
</dbReference>
<dbReference type="EMBL" id="KV784361">
    <property type="protein sequence ID" value="OEU14094.1"/>
    <property type="molecule type" value="Genomic_DNA"/>
</dbReference>
<dbReference type="KEGG" id="fcy:FRACYDRAFT_242446"/>
<comment type="similarity">
    <text evidence="1">Belongs to the menorin family.</text>
</comment>
<evidence type="ECO:0000313" key="3">
    <source>
        <dbReference type="EMBL" id="OEU14094.1"/>
    </source>
</evidence>
<reference evidence="3 4" key="1">
    <citation type="submission" date="2016-09" db="EMBL/GenBank/DDBJ databases">
        <title>Extensive genetic diversity and differential bi-allelic expression allows diatom success in the polar Southern Ocean.</title>
        <authorList>
            <consortium name="DOE Joint Genome Institute"/>
            <person name="Mock T."/>
            <person name="Otillar R.P."/>
            <person name="Strauss J."/>
            <person name="Dupont C."/>
            <person name="Frickenhaus S."/>
            <person name="Maumus F."/>
            <person name="Mcmullan M."/>
            <person name="Sanges R."/>
            <person name="Schmutz J."/>
            <person name="Toseland A."/>
            <person name="Valas R."/>
            <person name="Veluchamy A."/>
            <person name="Ward B.J."/>
            <person name="Allen A."/>
            <person name="Barry K."/>
            <person name="Falciatore A."/>
            <person name="Ferrante M."/>
            <person name="Fortunato A.E."/>
            <person name="Gloeckner G."/>
            <person name="Gruber A."/>
            <person name="Hipkin R."/>
            <person name="Janech M."/>
            <person name="Kroth P."/>
            <person name="Leese F."/>
            <person name="Lindquist E."/>
            <person name="Lyon B.R."/>
            <person name="Martin J."/>
            <person name="Mayer C."/>
            <person name="Parker M."/>
            <person name="Quesneville H."/>
            <person name="Raymond J."/>
            <person name="Uhlig C."/>
            <person name="Valentin K.U."/>
            <person name="Worden A.Z."/>
            <person name="Armbrust E.V."/>
            <person name="Bowler C."/>
            <person name="Green B."/>
            <person name="Moulton V."/>
            <person name="Van Oosterhout C."/>
            <person name="Grigoriev I."/>
        </authorList>
    </citation>
    <scope>NUCLEOTIDE SEQUENCE [LARGE SCALE GENOMIC DNA]</scope>
    <source>
        <strain evidence="3 4">CCMP1102</strain>
    </source>
</reference>
<evidence type="ECO:0000313" key="4">
    <source>
        <dbReference type="Proteomes" id="UP000095751"/>
    </source>
</evidence>
<organism evidence="3 4">
    <name type="scientific">Fragilariopsis cylindrus CCMP1102</name>
    <dbReference type="NCBI Taxonomy" id="635003"/>
    <lineage>
        <taxon>Eukaryota</taxon>
        <taxon>Sar</taxon>
        <taxon>Stramenopiles</taxon>
        <taxon>Ochrophyta</taxon>
        <taxon>Bacillariophyta</taxon>
        <taxon>Bacillariophyceae</taxon>
        <taxon>Bacillariophycidae</taxon>
        <taxon>Bacillariales</taxon>
        <taxon>Bacillariaceae</taxon>
        <taxon>Fragilariopsis</taxon>
    </lineage>
</organism>
<feature type="domain" description="Menorin-like" evidence="2">
    <location>
        <begin position="85"/>
        <end position="318"/>
    </location>
</feature>
<dbReference type="InterPro" id="IPR019356">
    <property type="entry name" value="Menorin_dom"/>
</dbReference>
<dbReference type="GO" id="GO:0005615">
    <property type="term" value="C:extracellular space"/>
    <property type="evidence" value="ECO:0007669"/>
    <property type="project" value="TreeGrafter"/>
</dbReference>
<keyword evidence="4" id="KW-1185">Reference proteome</keyword>
<dbReference type="PANTHER" id="PTHR21184">
    <property type="entry name" value="MENORIN (DENDRITIC BRANCHING PROTEIN)"/>
    <property type="match status" value="1"/>
</dbReference>
<dbReference type="OrthoDB" id="413402at2759"/>
<evidence type="ECO:0000259" key="2">
    <source>
        <dbReference type="Pfam" id="PF10223"/>
    </source>
</evidence>